<dbReference type="RefSeq" id="WP_250918938.1">
    <property type="nucleotide sequence ID" value="NZ_JAMQAW010000008.1"/>
</dbReference>
<dbReference type="InterPro" id="IPR053863">
    <property type="entry name" value="Glyoxy/Ble-like_N"/>
</dbReference>
<evidence type="ECO:0000259" key="1">
    <source>
        <dbReference type="PROSITE" id="PS51819"/>
    </source>
</evidence>
<evidence type="ECO:0000313" key="3">
    <source>
        <dbReference type="Proteomes" id="UP001431429"/>
    </source>
</evidence>
<feature type="domain" description="VOC" evidence="1">
    <location>
        <begin position="4"/>
        <end position="129"/>
    </location>
</feature>
<dbReference type="EMBL" id="JAMQAW010000008">
    <property type="protein sequence ID" value="MCM2388589.1"/>
    <property type="molecule type" value="Genomic_DNA"/>
</dbReference>
<keyword evidence="3" id="KW-1185">Reference proteome</keyword>
<accession>A0ABT0UJG7</accession>
<reference evidence="2" key="1">
    <citation type="submission" date="2022-06" db="EMBL/GenBank/DDBJ databases">
        <title>Genome public.</title>
        <authorList>
            <person name="Sun Q."/>
        </authorList>
    </citation>
    <scope>NUCLEOTIDE SEQUENCE</scope>
    <source>
        <strain evidence="2">CWNU-1</strain>
    </source>
</reference>
<comment type="caution">
    <text evidence="2">The sequence shown here is derived from an EMBL/GenBank/DDBJ whole genome shotgun (WGS) entry which is preliminary data.</text>
</comment>
<dbReference type="InterPro" id="IPR029068">
    <property type="entry name" value="Glyas_Bleomycin-R_OHBP_Dase"/>
</dbReference>
<proteinExistence type="predicted"/>
<organism evidence="2 3">
    <name type="scientific">Streptomyces albipurpureus</name>
    <dbReference type="NCBI Taxonomy" id="2897419"/>
    <lineage>
        <taxon>Bacteria</taxon>
        <taxon>Bacillati</taxon>
        <taxon>Actinomycetota</taxon>
        <taxon>Actinomycetes</taxon>
        <taxon>Kitasatosporales</taxon>
        <taxon>Streptomycetaceae</taxon>
        <taxon>Streptomyces</taxon>
    </lineage>
</organism>
<dbReference type="InterPro" id="IPR037523">
    <property type="entry name" value="VOC_core"/>
</dbReference>
<dbReference type="Proteomes" id="UP001431429">
    <property type="component" value="Unassembled WGS sequence"/>
</dbReference>
<dbReference type="Pfam" id="PF22677">
    <property type="entry name" value="Ble-like_N"/>
    <property type="match status" value="1"/>
</dbReference>
<dbReference type="PROSITE" id="PS51819">
    <property type="entry name" value="VOC"/>
    <property type="match status" value="1"/>
</dbReference>
<name>A0ABT0UJG7_9ACTN</name>
<sequence>MTNTLIFVDLPTPDVEASTEFYRELFGWTINPRPQGVFHQVVPGEGLHLGIFSETEQYPDPAPLPAQQPRSGLHTRVYILVDGPPGDYLNKAVLLGATALWEQSFWKEFNGHHASFLDPWGNQIVMWRAPDADEASGKDDEASS</sequence>
<evidence type="ECO:0000313" key="2">
    <source>
        <dbReference type="EMBL" id="MCM2388589.1"/>
    </source>
</evidence>
<dbReference type="SUPFAM" id="SSF54593">
    <property type="entry name" value="Glyoxalase/Bleomycin resistance protein/Dihydroxybiphenyl dioxygenase"/>
    <property type="match status" value="1"/>
</dbReference>
<protein>
    <recommendedName>
        <fullName evidence="1">VOC domain-containing protein</fullName>
    </recommendedName>
</protein>
<gene>
    <name evidence="2" type="ORF">NBG84_09820</name>
</gene>
<dbReference type="Gene3D" id="3.10.180.10">
    <property type="entry name" value="2,3-Dihydroxybiphenyl 1,2-Dioxygenase, domain 1"/>
    <property type="match status" value="1"/>
</dbReference>